<sequence>MIQANWPILAFLVVVLVLLVLWLVNRSRQPRDRSHRPDVLDEGAAPAQRNQALIDAPPIAAVAAPTIVSPPAAGTFAGVGEAVAHGAREEVQAAKPVPQAEPTSHTKDVPSPQPAPELSPQSAPVVAPTVAGEGDDLRRIKGVGPKLVATLHALGVTRYAQIAAWTDADLDALDAKLGAFAGRPRRDSWVEQAQLLSGGDTAAYEAKFGKL</sequence>
<protein>
    <submittedName>
        <fullName evidence="3">Putative flap endonuclease-1-like 5' DNA nuclease</fullName>
    </submittedName>
</protein>
<dbReference type="AlphaFoldDB" id="A0A7W6FYI4"/>
<reference evidence="3 4" key="1">
    <citation type="submission" date="2020-08" db="EMBL/GenBank/DDBJ databases">
        <title>Genomic Encyclopedia of Type Strains, Phase IV (KMG-IV): sequencing the most valuable type-strain genomes for metagenomic binning, comparative biology and taxonomic classification.</title>
        <authorList>
            <person name="Goeker M."/>
        </authorList>
    </citation>
    <scope>NUCLEOTIDE SEQUENCE [LARGE SCALE GENOMIC DNA]</scope>
    <source>
        <strain evidence="3 4">DSM 27568</strain>
    </source>
</reference>
<evidence type="ECO:0000313" key="4">
    <source>
        <dbReference type="Proteomes" id="UP000561459"/>
    </source>
</evidence>
<keyword evidence="2" id="KW-0812">Transmembrane</keyword>
<keyword evidence="3" id="KW-0540">Nuclease</keyword>
<dbReference type="RefSeq" id="WP_183616467.1">
    <property type="nucleotide sequence ID" value="NZ_JACIDY010000002.1"/>
</dbReference>
<gene>
    <name evidence="3" type="ORF">GGR39_000807</name>
</gene>
<dbReference type="Proteomes" id="UP000561459">
    <property type="component" value="Unassembled WGS sequence"/>
</dbReference>
<dbReference type="EMBL" id="JACIDY010000002">
    <property type="protein sequence ID" value="MBB3939167.1"/>
    <property type="molecule type" value="Genomic_DNA"/>
</dbReference>
<dbReference type="Gene3D" id="1.10.150.20">
    <property type="entry name" value="5' to 3' exonuclease, C-terminal subdomain"/>
    <property type="match status" value="1"/>
</dbReference>
<keyword evidence="4" id="KW-1185">Reference proteome</keyword>
<dbReference type="GO" id="GO:0004519">
    <property type="term" value="F:endonuclease activity"/>
    <property type="evidence" value="ECO:0007669"/>
    <property type="project" value="UniProtKB-KW"/>
</dbReference>
<proteinExistence type="predicted"/>
<organism evidence="3 4">
    <name type="scientific">Novosphingobium fluoreni</name>
    <dbReference type="NCBI Taxonomy" id="1391222"/>
    <lineage>
        <taxon>Bacteria</taxon>
        <taxon>Pseudomonadati</taxon>
        <taxon>Pseudomonadota</taxon>
        <taxon>Alphaproteobacteria</taxon>
        <taxon>Sphingomonadales</taxon>
        <taxon>Sphingomonadaceae</taxon>
        <taxon>Novosphingobium</taxon>
    </lineage>
</organism>
<keyword evidence="2" id="KW-1133">Transmembrane helix</keyword>
<name>A0A7W6FYI4_9SPHN</name>
<keyword evidence="2" id="KW-0472">Membrane</keyword>
<feature type="region of interest" description="Disordered" evidence="1">
    <location>
        <begin position="89"/>
        <end position="127"/>
    </location>
</feature>
<keyword evidence="3" id="KW-0378">Hydrolase</keyword>
<accession>A0A7W6FYI4</accession>
<evidence type="ECO:0000256" key="1">
    <source>
        <dbReference type="SAM" id="MobiDB-lite"/>
    </source>
</evidence>
<feature type="transmembrane region" description="Helical" evidence="2">
    <location>
        <begin position="6"/>
        <end position="24"/>
    </location>
</feature>
<comment type="caution">
    <text evidence="3">The sequence shown here is derived from an EMBL/GenBank/DDBJ whole genome shotgun (WGS) entry which is preliminary data.</text>
</comment>
<evidence type="ECO:0000313" key="3">
    <source>
        <dbReference type="EMBL" id="MBB3939167.1"/>
    </source>
</evidence>
<keyword evidence="3" id="KW-0255">Endonuclease</keyword>
<evidence type="ECO:0000256" key="2">
    <source>
        <dbReference type="SAM" id="Phobius"/>
    </source>
</evidence>